<evidence type="ECO:0000259" key="2">
    <source>
        <dbReference type="Pfam" id="PF22725"/>
    </source>
</evidence>
<dbReference type="Gene3D" id="3.40.50.720">
    <property type="entry name" value="NAD(P)-binding Rossmann-like Domain"/>
    <property type="match status" value="1"/>
</dbReference>
<dbReference type="Pfam" id="PF22725">
    <property type="entry name" value="GFO_IDH_MocA_C3"/>
    <property type="match status" value="1"/>
</dbReference>
<evidence type="ECO:0000313" key="4">
    <source>
        <dbReference type="Proteomes" id="UP000243374"/>
    </source>
</evidence>
<dbReference type="GO" id="GO:0000166">
    <property type="term" value="F:nucleotide binding"/>
    <property type="evidence" value="ECO:0007669"/>
    <property type="project" value="InterPro"/>
</dbReference>
<dbReference type="InterPro" id="IPR055170">
    <property type="entry name" value="GFO_IDH_MocA-like_dom"/>
</dbReference>
<dbReference type="AlphaFoldDB" id="A0A662ZCK8"/>
<sequence length="310" mass="35788">MKVCFIGVGSIARRHIRNLVDIFRDTKESLEIDAVRRADSAYCDELKYLSKIYKSYAELPNDYDVIFITNPTEYHAESLLVLQNKSKHFFIEKPVVSLKTEHLIDNFSVKNESIYYVASPLRFHKVIQYLRHNLVLEDVLSVRAICSSYLPDWRPDTDYRKTYSAKASLGGGVSIDLIHEWDYLSYLFGFPSSVQMFMGKVSELDIDCEDYSIYIAKYKSMVAELHLDYFGRVPVRKIEIFTKYETIVGDLIKGTVSFLGSGKSIALNEERDSFQKRELKYFLSLLDNKNIAYNDISHAIKVLNLSQGKV</sequence>
<accession>A0A662ZCK8</accession>
<reference evidence="3 4" key="1">
    <citation type="submission" date="2016-10" db="EMBL/GenBank/DDBJ databases">
        <authorList>
            <person name="Varghese N."/>
            <person name="Submissions S."/>
        </authorList>
    </citation>
    <scope>NUCLEOTIDE SEQUENCE [LARGE SCALE GENOMIC DNA]</scope>
    <source>
        <strain evidence="3 4">22B</strain>
    </source>
</reference>
<evidence type="ECO:0000313" key="3">
    <source>
        <dbReference type="EMBL" id="SFK46115.1"/>
    </source>
</evidence>
<keyword evidence="4" id="KW-1185">Reference proteome</keyword>
<dbReference type="RefSeq" id="WP_074841729.1">
    <property type="nucleotide sequence ID" value="NZ_CP047056.1"/>
</dbReference>
<dbReference type="EMBL" id="FOSF01000081">
    <property type="protein sequence ID" value="SFK46115.1"/>
    <property type="molecule type" value="Genomic_DNA"/>
</dbReference>
<protein>
    <submittedName>
        <fullName evidence="3">Predicted dehydrogenase</fullName>
    </submittedName>
</protein>
<dbReference type="Pfam" id="PF01408">
    <property type="entry name" value="GFO_IDH_MocA"/>
    <property type="match status" value="1"/>
</dbReference>
<dbReference type="InterPro" id="IPR036291">
    <property type="entry name" value="NAD(P)-bd_dom_sf"/>
</dbReference>
<feature type="domain" description="Gfo/Idh/MocA-like oxidoreductase N-terminal" evidence="1">
    <location>
        <begin position="2"/>
        <end position="97"/>
    </location>
</feature>
<name>A0A662ZCK8_9GAMM</name>
<dbReference type="PANTHER" id="PTHR43377">
    <property type="entry name" value="BILIVERDIN REDUCTASE A"/>
    <property type="match status" value="1"/>
</dbReference>
<proteinExistence type="predicted"/>
<dbReference type="OrthoDB" id="9781031at2"/>
<feature type="domain" description="GFO/IDH/MocA-like oxidoreductase" evidence="2">
    <location>
        <begin position="142"/>
        <end position="240"/>
    </location>
</feature>
<evidence type="ECO:0000259" key="1">
    <source>
        <dbReference type="Pfam" id="PF01408"/>
    </source>
</evidence>
<dbReference type="SUPFAM" id="SSF51735">
    <property type="entry name" value="NAD(P)-binding Rossmann-fold domains"/>
    <property type="match status" value="1"/>
</dbReference>
<dbReference type="Proteomes" id="UP000243374">
    <property type="component" value="Unassembled WGS sequence"/>
</dbReference>
<dbReference type="InterPro" id="IPR051450">
    <property type="entry name" value="Gfo/Idh/MocA_Oxidoreductases"/>
</dbReference>
<dbReference type="Gene3D" id="3.30.360.10">
    <property type="entry name" value="Dihydrodipicolinate Reductase, domain 2"/>
    <property type="match status" value="1"/>
</dbReference>
<dbReference type="PANTHER" id="PTHR43377:SF1">
    <property type="entry name" value="BILIVERDIN REDUCTASE A"/>
    <property type="match status" value="1"/>
</dbReference>
<gene>
    <name evidence="3" type="ORF">SAMN04487865_10812</name>
</gene>
<dbReference type="SUPFAM" id="SSF55347">
    <property type="entry name" value="Glyceraldehyde-3-phosphate dehydrogenase-like, C-terminal domain"/>
    <property type="match status" value="1"/>
</dbReference>
<dbReference type="InterPro" id="IPR000683">
    <property type="entry name" value="Gfo/Idh/MocA-like_OxRdtase_N"/>
</dbReference>
<organism evidence="3 4">
    <name type="scientific">Succinivibrio dextrinosolvens</name>
    <dbReference type="NCBI Taxonomy" id="83771"/>
    <lineage>
        <taxon>Bacteria</taxon>
        <taxon>Pseudomonadati</taxon>
        <taxon>Pseudomonadota</taxon>
        <taxon>Gammaproteobacteria</taxon>
        <taxon>Aeromonadales</taxon>
        <taxon>Succinivibrionaceae</taxon>
        <taxon>Succinivibrio</taxon>
    </lineage>
</organism>